<evidence type="ECO:0000313" key="6">
    <source>
        <dbReference type="EMBL" id="EON76131.1"/>
    </source>
</evidence>
<keyword evidence="7" id="KW-1185">Reference proteome</keyword>
<dbReference type="Pfam" id="PF07627">
    <property type="entry name" value="PSCyt3"/>
    <property type="match status" value="1"/>
</dbReference>
<dbReference type="Pfam" id="PF07626">
    <property type="entry name" value="PSD3"/>
    <property type="match status" value="1"/>
</dbReference>
<dbReference type="Pfam" id="PF07631">
    <property type="entry name" value="PSD4"/>
    <property type="match status" value="1"/>
</dbReference>
<dbReference type="STRING" id="1232681.ADIS_3259"/>
<dbReference type="InterPro" id="IPR013043">
    <property type="entry name" value="DUF1595"/>
</dbReference>
<comment type="caution">
    <text evidence="6">The sequence shown here is derived from an EMBL/GenBank/DDBJ whole genome shotgun (WGS) entry which is preliminary data.</text>
</comment>
<evidence type="ECO:0000313" key="7">
    <source>
        <dbReference type="Proteomes" id="UP000013909"/>
    </source>
</evidence>
<dbReference type="EMBL" id="AQHR01000088">
    <property type="protein sequence ID" value="EON76131.1"/>
    <property type="molecule type" value="Genomic_DNA"/>
</dbReference>
<feature type="domain" description="DUF1592" evidence="4">
    <location>
        <begin position="307"/>
        <end position="437"/>
    </location>
</feature>
<dbReference type="InterPro" id="IPR011478">
    <property type="entry name" value="DUF1585"/>
</dbReference>
<dbReference type="PATRIC" id="fig|1288963.3.peg.3252"/>
<dbReference type="Pfam" id="PF07637">
    <property type="entry name" value="PSD5"/>
    <property type="match status" value="1"/>
</dbReference>
<evidence type="ECO:0000259" key="2">
    <source>
        <dbReference type="Pfam" id="PF07626"/>
    </source>
</evidence>
<evidence type="ECO:0000259" key="4">
    <source>
        <dbReference type="Pfam" id="PF07631"/>
    </source>
</evidence>
<feature type="domain" description="DUF1595" evidence="5">
    <location>
        <begin position="230"/>
        <end position="296"/>
    </location>
</feature>
<sequence length="654" mass="74532">MKLRGFFFCLVVGVAIVSEAKAQETLSFTKDIIPVLRNHCYSCHNVGNPKGGVNLEIYEEEGRVIKDGQFWLKVIDEIKGKAMPPSNKPPLSADEYHTLVEGVNGILIKSLENKTPGKVVIRRLNHTEYHYTVLDLTGISFDAKNRFPSDGSGGGGFDNQGRALFFTPLKMERYFDAAEEIVEALYEDREKWRSAVPIVFRTTLWHRIIDWFRSLFNSDYNPSVRVKEAAEEVIYPFASKAYRRYLKAEEKSKLTKLFEEVYAANANFKNPERFDRSMAEVYKAILIAPSFLYKMEEEPDLDKPVPLNDFEIATRLSYFLWSSMPDEELFQLAAEGKLQSEQVLEQQVERMLDDPKARRFSESFVSQWLGITKLKDPNAPLADTERFPQFTEAIKEAMYKETTAYFHHVLTKSNNFLDLINSNYTFVNEDLADFYGLNDVTGNDFQLVHFTDGTRGGLLGMGSVLTVTSLPTRTSPVLRGKWVMEEILGISPPPPPPDVSELPEDDGLHEDLGLRALLERHRSDPACQSCHEKMDPLGIGLENFDAVGKWRESYGNIPIDPSGVLSTGETFAGPSELKKLLLAEREKFARNLSSRFLSYAVGRSVLFSDEIAIRDLTENLLTHDFHPKYFISELVKSYSFRMKIKDFQKRSTEI</sequence>
<evidence type="ECO:0000259" key="3">
    <source>
        <dbReference type="Pfam" id="PF07627"/>
    </source>
</evidence>
<protein>
    <recommendedName>
        <fullName evidence="8">DUF1592 domain-containing protein</fullName>
    </recommendedName>
</protein>
<name>R7ZPT3_9BACT</name>
<feature type="domain" description="DUF1585" evidence="1">
    <location>
        <begin position="568"/>
        <end position="640"/>
    </location>
</feature>
<dbReference type="InterPro" id="IPR013039">
    <property type="entry name" value="DUF1588"/>
</dbReference>
<dbReference type="Pfam" id="PF07624">
    <property type="entry name" value="PSD2"/>
    <property type="match status" value="1"/>
</dbReference>
<evidence type="ECO:0008006" key="8">
    <source>
        <dbReference type="Google" id="ProtNLM"/>
    </source>
</evidence>
<dbReference type="AlphaFoldDB" id="R7ZPT3"/>
<dbReference type="InterPro" id="IPR013036">
    <property type="entry name" value="DUF1587"/>
</dbReference>
<dbReference type="RefSeq" id="WP_010855392.1">
    <property type="nucleotide sequence ID" value="NZ_AQHR01000088.1"/>
</dbReference>
<gene>
    <name evidence="6" type="ORF">ADIS_3259</name>
</gene>
<proteinExistence type="predicted"/>
<reference evidence="6 7" key="1">
    <citation type="submission" date="2013-02" db="EMBL/GenBank/DDBJ databases">
        <title>A novel strain isolated from Lonar lake, Maharashtra, India.</title>
        <authorList>
            <person name="Singh A."/>
        </authorList>
    </citation>
    <scope>NUCLEOTIDE SEQUENCE [LARGE SCALE GENOMIC DNA]</scope>
    <source>
        <strain evidence="6 7">AK24</strain>
    </source>
</reference>
<organism evidence="6 7">
    <name type="scientific">Lunatimonas lonarensis</name>
    <dbReference type="NCBI Taxonomy" id="1232681"/>
    <lineage>
        <taxon>Bacteria</taxon>
        <taxon>Pseudomonadati</taxon>
        <taxon>Bacteroidota</taxon>
        <taxon>Cytophagia</taxon>
        <taxon>Cytophagales</taxon>
        <taxon>Cyclobacteriaceae</taxon>
    </lineage>
</organism>
<evidence type="ECO:0000259" key="1">
    <source>
        <dbReference type="Pfam" id="PF07624"/>
    </source>
</evidence>
<dbReference type="Proteomes" id="UP000013909">
    <property type="component" value="Unassembled WGS sequence"/>
</dbReference>
<feature type="domain" description="DUF1587" evidence="2">
    <location>
        <begin position="122"/>
        <end position="184"/>
    </location>
</feature>
<evidence type="ECO:0000259" key="5">
    <source>
        <dbReference type="Pfam" id="PF07637"/>
    </source>
</evidence>
<feature type="domain" description="DUF1588" evidence="3">
    <location>
        <begin position="455"/>
        <end position="553"/>
    </location>
</feature>
<dbReference type="OrthoDB" id="1524066at2"/>
<accession>R7ZPT3</accession>
<dbReference type="InterPro" id="IPR013042">
    <property type="entry name" value="DUF1592"/>
</dbReference>